<organism evidence="1 2">
    <name type="scientific">Pyropia yezoensis</name>
    <name type="common">Susabi-nori</name>
    <name type="synonym">Porphyra yezoensis</name>
    <dbReference type="NCBI Taxonomy" id="2788"/>
    <lineage>
        <taxon>Eukaryota</taxon>
        <taxon>Rhodophyta</taxon>
        <taxon>Bangiophyceae</taxon>
        <taxon>Bangiales</taxon>
        <taxon>Bangiaceae</taxon>
        <taxon>Pyropia</taxon>
    </lineage>
</organism>
<dbReference type="EMBL" id="CM020619">
    <property type="protein sequence ID" value="KAK1865367.1"/>
    <property type="molecule type" value="Genomic_DNA"/>
</dbReference>
<proteinExistence type="predicted"/>
<protein>
    <submittedName>
        <fullName evidence="1">Uncharacterized protein</fullName>
    </submittedName>
</protein>
<keyword evidence="2" id="KW-1185">Reference proteome</keyword>
<evidence type="ECO:0000313" key="2">
    <source>
        <dbReference type="Proteomes" id="UP000798662"/>
    </source>
</evidence>
<evidence type="ECO:0000313" key="1">
    <source>
        <dbReference type="EMBL" id="KAK1865367.1"/>
    </source>
</evidence>
<name>A0ACC3C5C8_PYRYE</name>
<gene>
    <name evidence="1" type="ORF">I4F81_007899</name>
</gene>
<reference evidence="1" key="1">
    <citation type="submission" date="2019-11" db="EMBL/GenBank/DDBJ databases">
        <title>Nori genome reveals adaptations in red seaweeds to the harsh intertidal environment.</title>
        <authorList>
            <person name="Wang D."/>
            <person name="Mao Y."/>
        </authorList>
    </citation>
    <scope>NUCLEOTIDE SEQUENCE</scope>
    <source>
        <tissue evidence="1">Gametophyte</tissue>
    </source>
</reference>
<dbReference type="Proteomes" id="UP000798662">
    <property type="component" value="Chromosome 2"/>
</dbReference>
<sequence>MRRRRRRRRHRRLRGRGGQRHRAATATATAGAGARRRRQHAIGIVSRGDGQWGRPSSCIVRQRRRSAGIVSGGCGRSGPGCRRSARARDPRPSRIEKARWGHRLLRRRFRRPQPWDPRYRRRCGQWAGASRVKGRLLMVVVEGRRGGAPRTYRLGRHKRSGQEGYVHPLGNGGKRGANAVVHVGGEGQRLDGRRSCIEGGGGGGAGGSSPCHGRTSWCRRCCPCRCCCCCRRRNRRPPPPARWMVCLYRRRGRHKRKTRGRGRRRRRRGRPLQLCDGRRRRRPLVASPPVGRRPQRAVHGRRRCACRGRGWPCRWRGCGQR</sequence>
<comment type="caution">
    <text evidence="1">The sequence shown here is derived from an EMBL/GenBank/DDBJ whole genome shotgun (WGS) entry which is preliminary data.</text>
</comment>
<accession>A0ACC3C5C8</accession>